<dbReference type="SUPFAM" id="SSF46785">
    <property type="entry name" value="Winged helix' DNA-binding domain"/>
    <property type="match status" value="1"/>
</dbReference>
<dbReference type="InterPro" id="IPR036390">
    <property type="entry name" value="WH_DNA-bd_sf"/>
</dbReference>
<dbReference type="AlphaFoldDB" id="A0A255Y061"/>
<gene>
    <name evidence="2" type="ORF">CHR90_00835</name>
</gene>
<reference evidence="2 3" key="1">
    <citation type="submission" date="2017-07" db="EMBL/GenBank/DDBJ databases">
        <title>Elstera cyanobacteriorum sp. nov., a novel bacterium isolated from cyanobacterial aggregates in a eutrophic lake.</title>
        <authorList>
            <person name="Cai H."/>
        </authorList>
    </citation>
    <scope>NUCLEOTIDE SEQUENCE [LARGE SCALE GENOMIC DNA]</scope>
    <source>
        <strain evidence="2 3">TH019</strain>
    </source>
</reference>
<name>A0A255Y061_9PROT</name>
<feature type="compositionally biased region" description="Pro residues" evidence="1">
    <location>
        <begin position="160"/>
        <end position="172"/>
    </location>
</feature>
<comment type="caution">
    <text evidence="2">The sequence shown here is derived from an EMBL/GenBank/DDBJ whole genome shotgun (WGS) entry which is preliminary data.</text>
</comment>
<evidence type="ECO:0000313" key="3">
    <source>
        <dbReference type="Proteomes" id="UP000216361"/>
    </source>
</evidence>
<organism evidence="2 3">
    <name type="scientific">Elstera cyanobacteriorum</name>
    <dbReference type="NCBI Taxonomy" id="2022747"/>
    <lineage>
        <taxon>Bacteria</taxon>
        <taxon>Pseudomonadati</taxon>
        <taxon>Pseudomonadota</taxon>
        <taxon>Alphaproteobacteria</taxon>
        <taxon>Rhodospirillales</taxon>
        <taxon>Rhodospirillaceae</taxon>
        <taxon>Elstera</taxon>
    </lineage>
</organism>
<evidence type="ECO:0000256" key="1">
    <source>
        <dbReference type="SAM" id="MobiDB-lite"/>
    </source>
</evidence>
<sequence>MQKKTSLQVATEPGGSWVQTERAAHERWAKLAIAHPRASALLHVLLARMGRHNALVVSQKVLAKMADCNPRTVQRSLEILSRNNWIEVRQIGDSGTVNAYVVNARVAWSGKRDGIRYALFEAAVLVSDADQPDRDDIGMLPPLETIPALYPGEVQMPTGPGLPPPSEPPLPGFEPDLPARTLEDTELS</sequence>
<accession>A0A255Y061</accession>
<evidence type="ECO:0000313" key="2">
    <source>
        <dbReference type="EMBL" id="OYQ22015.1"/>
    </source>
</evidence>
<proteinExistence type="predicted"/>
<dbReference type="OrthoDB" id="2934196at2"/>
<feature type="region of interest" description="Disordered" evidence="1">
    <location>
        <begin position="150"/>
        <end position="188"/>
    </location>
</feature>
<protein>
    <submittedName>
        <fullName evidence="2">Helix-turn-helix domain-containing protein</fullName>
    </submittedName>
</protein>
<dbReference type="EMBL" id="NOXS01000017">
    <property type="protein sequence ID" value="OYQ22015.1"/>
    <property type="molecule type" value="Genomic_DNA"/>
</dbReference>
<keyword evidence="3" id="KW-1185">Reference proteome</keyword>
<dbReference type="Proteomes" id="UP000216361">
    <property type="component" value="Unassembled WGS sequence"/>
</dbReference>